<reference evidence="2 3" key="1">
    <citation type="submission" date="2024-01" db="EMBL/GenBank/DDBJ databases">
        <title>Comparative genomics of Cryptococcus and Kwoniella reveals pathogenesis evolution and contrasting modes of karyotype evolution via chromosome fusion or intercentromeric recombination.</title>
        <authorList>
            <person name="Coelho M.A."/>
            <person name="David-Palma M."/>
            <person name="Shea T."/>
            <person name="Bowers K."/>
            <person name="McGinley-Smith S."/>
            <person name="Mohammad A.W."/>
            <person name="Gnirke A."/>
            <person name="Yurkov A.M."/>
            <person name="Nowrousian M."/>
            <person name="Sun S."/>
            <person name="Cuomo C.A."/>
            <person name="Heitman J."/>
        </authorList>
    </citation>
    <scope>NUCLEOTIDE SEQUENCE [LARGE SCALE GENOMIC DNA]</scope>
    <source>
        <strain evidence="2 3">PYCC6329</strain>
    </source>
</reference>
<feature type="compositionally biased region" description="Polar residues" evidence="1">
    <location>
        <begin position="1"/>
        <end position="11"/>
    </location>
</feature>
<name>A0AAX4KRT8_9TREE</name>
<evidence type="ECO:0000313" key="3">
    <source>
        <dbReference type="Proteomes" id="UP001358614"/>
    </source>
</evidence>
<evidence type="ECO:0000256" key="1">
    <source>
        <dbReference type="SAM" id="MobiDB-lite"/>
    </source>
</evidence>
<dbReference type="KEGG" id="ker:91105658"/>
<proteinExistence type="predicted"/>
<protein>
    <recommendedName>
        <fullName evidence="4">BTB domain-containing protein</fullName>
    </recommendedName>
</protein>
<feature type="region of interest" description="Disordered" evidence="1">
    <location>
        <begin position="1"/>
        <end position="47"/>
    </location>
</feature>
<evidence type="ECO:0000313" key="2">
    <source>
        <dbReference type="EMBL" id="WWD08744.1"/>
    </source>
</evidence>
<dbReference type="Proteomes" id="UP001358614">
    <property type="component" value="Chromosome 2"/>
</dbReference>
<sequence length="147" mass="16385">MDTVDSLQGSNRKIENAKPLSFSSTARTLASDHTQSPSEDAEKLDDRYNDPTADLKIVSSDGVVFKIRSIYLRAASKIFDDKITSLATISDMTLKLEDTSIERATAVRLLLDFLHGQFGQLEYEDLGIFRRSILLAKNTIVNLFSPL</sequence>
<evidence type="ECO:0008006" key="4">
    <source>
        <dbReference type="Google" id="ProtNLM"/>
    </source>
</evidence>
<feature type="compositionally biased region" description="Polar residues" evidence="1">
    <location>
        <begin position="21"/>
        <end position="38"/>
    </location>
</feature>
<dbReference type="EMBL" id="CP144090">
    <property type="protein sequence ID" value="WWD08744.1"/>
    <property type="molecule type" value="Genomic_DNA"/>
</dbReference>
<dbReference type="GeneID" id="91105658"/>
<keyword evidence="3" id="KW-1185">Reference proteome</keyword>
<gene>
    <name evidence="2" type="ORF">V865_006857</name>
</gene>
<dbReference type="RefSeq" id="XP_066086711.1">
    <property type="nucleotide sequence ID" value="XM_066230614.1"/>
</dbReference>
<organism evidence="2 3">
    <name type="scientific">Kwoniella europaea PYCC6329</name>
    <dbReference type="NCBI Taxonomy" id="1423913"/>
    <lineage>
        <taxon>Eukaryota</taxon>
        <taxon>Fungi</taxon>
        <taxon>Dikarya</taxon>
        <taxon>Basidiomycota</taxon>
        <taxon>Agaricomycotina</taxon>
        <taxon>Tremellomycetes</taxon>
        <taxon>Tremellales</taxon>
        <taxon>Cryptococcaceae</taxon>
        <taxon>Kwoniella</taxon>
    </lineage>
</organism>
<accession>A0AAX4KRT8</accession>
<dbReference type="AlphaFoldDB" id="A0AAX4KRT8"/>